<dbReference type="KEGG" id="asl:Aeqsu_0958"/>
<sequence>MSKLNIYIVEDDPIIAITIETALKKQGYSICGNADNFEEAIAEIKQHTPDLVLVDIQLDGEKDGVDLAECLDKLEMPYLYLTSQTDPHTIKRVKETRPLGYIVKPFTENGLRTNIEIAWNNYKNDEEYLTFSANNEYYKIRQSQILYLKAFDNYCYVMTTEREYLVPKTLKHLETQLNCGKFIKTHRSYIVNLLKIDALRTDSLLINDFEIPVSNSKKTKLKQLLQGK</sequence>
<dbReference type="PROSITE" id="PS50930">
    <property type="entry name" value="HTH_LYTTR"/>
    <property type="match status" value="1"/>
</dbReference>
<dbReference type="SMART" id="SM00850">
    <property type="entry name" value="LytTR"/>
    <property type="match status" value="1"/>
</dbReference>
<dbReference type="AlphaFoldDB" id="I3YTZ1"/>
<dbReference type="SMART" id="SM00448">
    <property type="entry name" value="REC"/>
    <property type="match status" value="1"/>
</dbReference>
<evidence type="ECO:0000259" key="3">
    <source>
        <dbReference type="PROSITE" id="PS50110"/>
    </source>
</evidence>
<name>I3YTZ1_AEQSU</name>
<dbReference type="InterPro" id="IPR001789">
    <property type="entry name" value="Sig_transdc_resp-reg_receiver"/>
</dbReference>
<evidence type="ECO:0000256" key="2">
    <source>
        <dbReference type="PROSITE-ProRule" id="PRU00169"/>
    </source>
</evidence>
<dbReference type="eggNOG" id="COG3279">
    <property type="taxonomic scope" value="Bacteria"/>
</dbReference>
<dbReference type="PROSITE" id="PS50110">
    <property type="entry name" value="RESPONSE_REGULATORY"/>
    <property type="match status" value="1"/>
</dbReference>
<dbReference type="EMBL" id="CP003280">
    <property type="protein sequence ID" value="AFL80459.1"/>
    <property type="molecule type" value="Genomic_DNA"/>
</dbReference>
<evidence type="ECO:0000313" key="6">
    <source>
        <dbReference type="Proteomes" id="UP000006049"/>
    </source>
</evidence>
<gene>
    <name evidence="5" type="ordered locus">Aeqsu_0958</name>
</gene>
<dbReference type="Gene3D" id="3.40.50.2300">
    <property type="match status" value="1"/>
</dbReference>
<dbReference type="Pfam" id="PF04397">
    <property type="entry name" value="LytTR"/>
    <property type="match status" value="1"/>
</dbReference>
<accession>I3YTZ1</accession>
<dbReference type="PANTHER" id="PTHR44591:SF3">
    <property type="entry name" value="RESPONSE REGULATORY DOMAIN-CONTAINING PROTEIN"/>
    <property type="match status" value="1"/>
</dbReference>
<dbReference type="InterPro" id="IPR007492">
    <property type="entry name" value="LytTR_DNA-bd_dom"/>
</dbReference>
<proteinExistence type="predicted"/>
<dbReference type="CDD" id="cd17534">
    <property type="entry name" value="REC_DC-like"/>
    <property type="match status" value="1"/>
</dbReference>
<dbReference type="GO" id="GO:0000160">
    <property type="term" value="P:phosphorelay signal transduction system"/>
    <property type="evidence" value="ECO:0007669"/>
    <property type="project" value="InterPro"/>
</dbReference>
<dbReference type="SUPFAM" id="SSF52172">
    <property type="entry name" value="CheY-like"/>
    <property type="match status" value="1"/>
</dbReference>
<feature type="modified residue" description="4-aspartylphosphate" evidence="2">
    <location>
        <position position="55"/>
    </location>
</feature>
<dbReference type="InterPro" id="IPR011006">
    <property type="entry name" value="CheY-like_superfamily"/>
</dbReference>
<feature type="domain" description="HTH LytTR-type" evidence="4">
    <location>
        <begin position="129"/>
        <end position="227"/>
    </location>
</feature>
<dbReference type="GO" id="GO:0003677">
    <property type="term" value="F:DNA binding"/>
    <property type="evidence" value="ECO:0007669"/>
    <property type="project" value="InterPro"/>
</dbReference>
<dbReference type="PATRIC" id="fig|746697.3.peg.962"/>
<dbReference type="OrthoDB" id="2962330at2"/>
<feature type="domain" description="Response regulatory" evidence="3">
    <location>
        <begin position="5"/>
        <end position="119"/>
    </location>
</feature>
<dbReference type="Pfam" id="PF00072">
    <property type="entry name" value="Response_reg"/>
    <property type="match status" value="1"/>
</dbReference>
<organism evidence="5 6">
    <name type="scientific">Aequorivita sublithincola (strain DSM 14238 / LMG 21431 / ACAM 643 / 9-3)</name>
    <dbReference type="NCBI Taxonomy" id="746697"/>
    <lineage>
        <taxon>Bacteria</taxon>
        <taxon>Pseudomonadati</taxon>
        <taxon>Bacteroidota</taxon>
        <taxon>Flavobacteriia</taxon>
        <taxon>Flavobacteriales</taxon>
        <taxon>Flavobacteriaceae</taxon>
        <taxon>Aequorivita</taxon>
    </lineage>
</organism>
<dbReference type="PANTHER" id="PTHR44591">
    <property type="entry name" value="STRESS RESPONSE REGULATOR PROTEIN 1"/>
    <property type="match status" value="1"/>
</dbReference>
<dbReference type="RefSeq" id="WP_014781717.1">
    <property type="nucleotide sequence ID" value="NC_018013.1"/>
</dbReference>
<evidence type="ECO:0000256" key="1">
    <source>
        <dbReference type="ARBA" id="ARBA00022553"/>
    </source>
</evidence>
<dbReference type="InterPro" id="IPR050595">
    <property type="entry name" value="Bact_response_regulator"/>
</dbReference>
<reference evidence="5 6" key="1">
    <citation type="submission" date="2012-06" db="EMBL/GenBank/DDBJ databases">
        <title>The complete genome of Aequorivita sublithincola DSM 14238.</title>
        <authorList>
            <consortium name="US DOE Joint Genome Institute (JGI-PGF)"/>
            <person name="Lucas S."/>
            <person name="Copeland A."/>
            <person name="Lapidus A."/>
            <person name="Goodwin L."/>
            <person name="Pitluck S."/>
            <person name="Peters L."/>
            <person name="Munk A.C.C."/>
            <person name="Kyrpides N."/>
            <person name="Mavromatis K."/>
            <person name="Pagani I."/>
            <person name="Ivanova N."/>
            <person name="Ovchinnikova G."/>
            <person name="Zeytun A."/>
            <person name="Detter J.C."/>
            <person name="Han C."/>
            <person name="Land M."/>
            <person name="Hauser L."/>
            <person name="Markowitz V."/>
            <person name="Cheng J.-F."/>
            <person name="Hugenholtz P."/>
            <person name="Woyke T."/>
            <person name="Wu D."/>
            <person name="Tindall B."/>
            <person name="Faehnrich R."/>
            <person name="Brambilla E."/>
            <person name="Klenk H.-P."/>
            <person name="Eisen J.A."/>
        </authorList>
    </citation>
    <scope>NUCLEOTIDE SEQUENCE [LARGE SCALE GENOMIC DNA]</scope>
    <source>
        <strain evidence="6">DSM 14238 / LMG 21431 / ACAM 643 / 9-3</strain>
    </source>
</reference>
<keyword evidence="6" id="KW-1185">Reference proteome</keyword>
<keyword evidence="1 2" id="KW-0597">Phosphoprotein</keyword>
<dbReference type="Gene3D" id="2.40.50.1020">
    <property type="entry name" value="LytTr DNA-binding domain"/>
    <property type="match status" value="1"/>
</dbReference>
<evidence type="ECO:0000259" key="4">
    <source>
        <dbReference type="PROSITE" id="PS50930"/>
    </source>
</evidence>
<dbReference type="STRING" id="746697.Aeqsu_0958"/>
<evidence type="ECO:0000313" key="5">
    <source>
        <dbReference type="EMBL" id="AFL80459.1"/>
    </source>
</evidence>
<dbReference type="HOGENOM" id="CLU_000445_14_1_10"/>
<dbReference type="Proteomes" id="UP000006049">
    <property type="component" value="Chromosome"/>
</dbReference>
<protein>
    <submittedName>
        <fullName evidence="5">Response regulator of the LytR/AlgR family</fullName>
    </submittedName>
</protein>